<comment type="caution">
    <text evidence="1">The sequence shown here is derived from an EMBL/GenBank/DDBJ whole genome shotgun (WGS) entry which is preliminary data.</text>
</comment>
<feature type="non-terminal residue" evidence="1">
    <location>
        <position position="1"/>
    </location>
</feature>
<name>A0A7K8GQH6_ORTSP</name>
<evidence type="ECO:0000313" key="2">
    <source>
        <dbReference type="Proteomes" id="UP000526602"/>
    </source>
</evidence>
<dbReference type="Proteomes" id="UP000526602">
    <property type="component" value="Unassembled WGS sequence"/>
</dbReference>
<dbReference type="EMBL" id="VZTJ01004195">
    <property type="protein sequence ID" value="NXC06588.1"/>
    <property type="molecule type" value="Genomic_DNA"/>
</dbReference>
<feature type="non-terminal residue" evidence="1">
    <location>
        <position position="91"/>
    </location>
</feature>
<accession>A0A7K8GQH6</accession>
<protein>
    <submittedName>
        <fullName evidence="1">ENR1 protein</fullName>
    </submittedName>
</protein>
<gene>
    <name evidence="1" type="primary">Erv31_2</name>
    <name evidence="1" type="ORF">ORTSPA_R15277</name>
</gene>
<sequence>NTEENDVLPYGKNLFLDMIERISREFNISNCWVCGGTKVTEIWPWEGISLRARDILKWMKMKKDILATRKWEGQWKLRARTIGEECIWRKG</sequence>
<reference evidence="1 2" key="1">
    <citation type="submission" date="2019-09" db="EMBL/GenBank/DDBJ databases">
        <title>Bird 10,000 Genomes (B10K) Project - Family phase.</title>
        <authorList>
            <person name="Zhang G."/>
        </authorList>
    </citation>
    <scope>NUCLEOTIDE SEQUENCE [LARGE SCALE GENOMIC DNA]</scope>
    <source>
        <strain evidence="1">B10K-DU-029-32</strain>
        <tissue evidence="1">Liver or heart</tissue>
    </source>
</reference>
<organism evidence="1 2">
    <name type="scientific">Orthonyx spaldingii</name>
    <name type="common">Chowchilla</name>
    <dbReference type="NCBI Taxonomy" id="38397"/>
    <lineage>
        <taxon>Eukaryota</taxon>
        <taxon>Metazoa</taxon>
        <taxon>Chordata</taxon>
        <taxon>Craniata</taxon>
        <taxon>Vertebrata</taxon>
        <taxon>Euteleostomi</taxon>
        <taxon>Archelosauria</taxon>
        <taxon>Archosauria</taxon>
        <taxon>Dinosauria</taxon>
        <taxon>Saurischia</taxon>
        <taxon>Theropoda</taxon>
        <taxon>Coelurosauria</taxon>
        <taxon>Aves</taxon>
        <taxon>Neognathae</taxon>
        <taxon>Neoaves</taxon>
        <taxon>Telluraves</taxon>
        <taxon>Australaves</taxon>
        <taxon>Passeriformes</taxon>
        <taxon>Corvoidea</taxon>
        <taxon>Orthonychidae</taxon>
        <taxon>Orthonyx</taxon>
    </lineage>
</organism>
<dbReference type="AlphaFoldDB" id="A0A7K8GQH6"/>
<proteinExistence type="predicted"/>
<evidence type="ECO:0000313" key="1">
    <source>
        <dbReference type="EMBL" id="NXC06588.1"/>
    </source>
</evidence>
<keyword evidence="2" id="KW-1185">Reference proteome</keyword>